<dbReference type="RefSeq" id="WP_147513245.1">
    <property type="nucleotide sequence ID" value="NZ_CP102252.1"/>
</dbReference>
<sequence length="269" mass="31123">MQVFINEASLCAQYNSPYHFYEAVKLFLSTLKRIDEIKDDKCILKSQNFYYSPALSNTLFTSVLKADRVLCQTFYANIDRVNPKCWEKDKCHDESSKYEFSGEDYVGTSVAELTERKIRTADLNGFLMNFMDSPFGDSATILVSKNNSNPIYVDCATTPEAIDDWLISHGFLNPEEGYSESSRWPPRDYQTVLRDRSIFEKTNYHNHRRMVYKRIGTNELWCVDNMHIGVKAHIEVFDCTTCRHIGISSINEIRVDNSRRVPGRTIDLS</sequence>
<keyword evidence="2" id="KW-1185">Reference proteome</keyword>
<accession>A0ABY5VAN1</accession>
<reference evidence="1" key="1">
    <citation type="journal article" date="2022" name="Cell">
        <title>Design, construction, and in vivo augmentation of a complex gut microbiome.</title>
        <authorList>
            <person name="Cheng A.G."/>
            <person name="Ho P.Y."/>
            <person name="Aranda-Diaz A."/>
            <person name="Jain S."/>
            <person name="Yu F.B."/>
            <person name="Meng X."/>
            <person name="Wang M."/>
            <person name="Iakiviak M."/>
            <person name="Nagashima K."/>
            <person name="Zhao A."/>
            <person name="Murugkar P."/>
            <person name="Patil A."/>
            <person name="Atabakhsh K."/>
            <person name="Weakley A."/>
            <person name="Yan J."/>
            <person name="Brumbaugh A.R."/>
            <person name="Higginbottom S."/>
            <person name="Dimas A."/>
            <person name="Shiver A.L."/>
            <person name="Deutschbauer A."/>
            <person name="Neff N."/>
            <person name="Sonnenburg J.L."/>
            <person name="Huang K.C."/>
            <person name="Fischbach M.A."/>
        </authorList>
    </citation>
    <scope>NUCLEOTIDE SEQUENCE</scope>
    <source>
        <strain evidence="1">JC50</strain>
    </source>
</reference>
<evidence type="ECO:0000313" key="2">
    <source>
        <dbReference type="Proteomes" id="UP001058267"/>
    </source>
</evidence>
<dbReference type="EMBL" id="CP102252">
    <property type="protein sequence ID" value="UWN66254.1"/>
    <property type="molecule type" value="Genomic_DNA"/>
</dbReference>
<protein>
    <submittedName>
        <fullName evidence="1">Uncharacterized protein</fullName>
    </submittedName>
</protein>
<name>A0ABY5VAN1_9BACT</name>
<gene>
    <name evidence="1" type="ORF">NQ519_05330</name>
</gene>
<evidence type="ECO:0000313" key="1">
    <source>
        <dbReference type="EMBL" id="UWN66254.1"/>
    </source>
</evidence>
<organism evidence="1 2">
    <name type="scientific">Alistipes senegalensis JC50</name>
    <dbReference type="NCBI Taxonomy" id="1033732"/>
    <lineage>
        <taxon>Bacteria</taxon>
        <taxon>Pseudomonadati</taxon>
        <taxon>Bacteroidota</taxon>
        <taxon>Bacteroidia</taxon>
        <taxon>Bacteroidales</taxon>
        <taxon>Rikenellaceae</taxon>
        <taxon>Alistipes</taxon>
    </lineage>
</organism>
<proteinExistence type="predicted"/>
<dbReference type="Proteomes" id="UP001058267">
    <property type="component" value="Chromosome"/>
</dbReference>